<gene>
    <name evidence="1" type="ORF">OG699_39180</name>
</gene>
<dbReference type="AlphaFoldDB" id="A0AAU3IAD2"/>
<sequence length="64" mass="7133">MVIRLVEEKDDQEQVLTAWERTGRRGGAVRRRAHGANITLICMLLGPPFVNGRVGREFSVAEGL</sequence>
<proteinExistence type="predicted"/>
<evidence type="ECO:0000313" key="1">
    <source>
        <dbReference type="EMBL" id="WTZ13471.1"/>
    </source>
</evidence>
<reference evidence="1" key="1">
    <citation type="submission" date="2022-10" db="EMBL/GenBank/DDBJ databases">
        <title>The complete genomes of actinobacterial strains from the NBC collection.</title>
        <authorList>
            <person name="Joergensen T.S."/>
            <person name="Alvarez Arevalo M."/>
            <person name="Sterndorff E.B."/>
            <person name="Faurdal D."/>
            <person name="Vuksanovic O."/>
            <person name="Mourched A.-S."/>
            <person name="Charusanti P."/>
            <person name="Shaw S."/>
            <person name="Blin K."/>
            <person name="Weber T."/>
        </authorList>
    </citation>
    <scope>NUCLEOTIDE SEQUENCE</scope>
    <source>
        <strain evidence="1">NBC_01393</strain>
    </source>
</reference>
<dbReference type="EMBL" id="CP109546">
    <property type="protein sequence ID" value="WTZ13471.1"/>
    <property type="molecule type" value="Genomic_DNA"/>
</dbReference>
<protein>
    <submittedName>
        <fullName evidence="1">Uncharacterized protein</fullName>
    </submittedName>
</protein>
<accession>A0AAU3IAD2</accession>
<organism evidence="1">
    <name type="scientific">Streptomyces sp. NBC_01393</name>
    <dbReference type="NCBI Taxonomy" id="2903851"/>
    <lineage>
        <taxon>Bacteria</taxon>
        <taxon>Bacillati</taxon>
        <taxon>Actinomycetota</taxon>
        <taxon>Actinomycetes</taxon>
        <taxon>Kitasatosporales</taxon>
        <taxon>Streptomycetaceae</taxon>
        <taxon>Streptomyces</taxon>
    </lineage>
</organism>
<name>A0AAU3IAD2_9ACTN</name>